<feature type="compositionally biased region" description="Polar residues" evidence="1">
    <location>
        <begin position="99"/>
        <end position="108"/>
    </location>
</feature>
<evidence type="ECO:0000256" key="1">
    <source>
        <dbReference type="SAM" id="MobiDB-lite"/>
    </source>
</evidence>
<reference evidence="2 4" key="1">
    <citation type="journal article" date="2014" name="Am. J. Bot.">
        <title>Genome assembly and annotation for red clover (Trifolium pratense; Fabaceae).</title>
        <authorList>
            <person name="Istvanek J."/>
            <person name="Jaros M."/>
            <person name="Krenek A."/>
            <person name="Repkova J."/>
        </authorList>
    </citation>
    <scope>NUCLEOTIDE SEQUENCE [LARGE SCALE GENOMIC DNA]</scope>
    <source>
        <strain evidence="4">cv. Tatra</strain>
        <tissue evidence="2">Young leaves</tissue>
    </source>
</reference>
<comment type="caution">
    <text evidence="2">The sequence shown here is derived from an EMBL/GenBank/DDBJ whole genome shotgun (WGS) entry which is preliminary data.</text>
</comment>
<sequence length="108" mass="11609">MASTLSFGGDSLFGERFLLGDTLLLGGLLEESYFLLQKKLRQVQEPVGYQKNDAPGAEGQKKLRQVQEPAGYQKNDASDAEGATPGAGKNLILHHGQGRKSNSGHLLN</sequence>
<dbReference type="Proteomes" id="UP000236291">
    <property type="component" value="Unassembled WGS sequence"/>
</dbReference>
<evidence type="ECO:0000313" key="4">
    <source>
        <dbReference type="Proteomes" id="UP000236291"/>
    </source>
</evidence>
<evidence type="ECO:0000313" key="2">
    <source>
        <dbReference type="EMBL" id="PNX71536.1"/>
    </source>
</evidence>
<gene>
    <name evidence="3" type="ORF">L195_g008534</name>
    <name evidence="2" type="ORF">L195_g027416</name>
</gene>
<organism evidence="2 4">
    <name type="scientific">Trifolium pratense</name>
    <name type="common">Red clover</name>
    <dbReference type="NCBI Taxonomy" id="57577"/>
    <lineage>
        <taxon>Eukaryota</taxon>
        <taxon>Viridiplantae</taxon>
        <taxon>Streptophyta</taxon>
        <taxon>Embryophyta</taxon>
        <taxon>Tracheophyta</taxon>
        <taxon>Spermatophyta</taxon>
        <taxon>Magnoliopsida</taxon>
        <taxon>eudicotyledons</taxon>
        <taxon>Gunneridae</taxon>
        <taxon>Pentapetalae</taxon>
        <taxon>rosids</taxon>
        <taxon>fabids</taxon>
        <taxon>Fabales</taxon>
        <taxon>Fabaceae</taxon>
        <taxon>Papilionoideae</taxon>
        <taxon>50 kb inversion clade</taxon>
        <taxon>NPAAA clade</taxon>
        <taxon>Hologalegina</taxon>
        <taxon>IRL clade</taxon>
        <taxon>Trifolieae</taxon>
        <taxon>Trifolium</taxon>
    </lineage>
</organism>
<protein>
    <submittedName>
        <fullName evidence="2">Uncharacterized protein</fullName>
    </submittedName>
</protein>
<evidence type="ECO:0000313" key="3">
    <source>
        <dbReference type="EMBL" id="PNY11914.1"/>
    </source>
</evidence>
<dbReference type="AlphaFoldDB" id="A0A2K3KZ23"/>
<feature type="region of interest" description="Disordered" evidence="1">
    <location>
        <begin position="47"/>
        <end position="108"/>
    </location>
</feature>
<reference evidence="2 4" key="2">
    <citation type="journal article" date="2017" name="Front. Plant Sci.">
        <title>Gene Classification and Mining of Molecular Markers Useful in Red Clover (Trifolium pratense) Breeding.</title>
        <authorList>
            <person name="Istvanek J."/>
            <person name="Dluhosova J."/>
            <person name="Dluhos P."/>
            <person name="Patkova L."/>
            <person name="Nedelnik J."/>
            <person name="Repkova J."/>
        </authorList>
    </citation>
    <scope>NUCLEOTIDE SEQUENCE [LARGE SCALE GENOMIC DNA]</scope>
    <source>
        <strain evidence="4">cv. Tatra</strain>
        <tissue evidence="2">Young leaves</tissue>
    </source>
</reference>
<accession>A0A2K3KZ23</accession>
<proteinExistence type="predicted"/>
<dbReference type="EMBL" id="ASHM01004895">
    <property type="protein sequence ID" value="PNY11914.1"/>
    <property type="molecule type" value="Genomic_DNA"/>
</dbReference>
<name>A0A2K3KZ23_TRIPR</name>
<dbReference type="EMBL" id="ASHM01023449">
    <property type="protein sequence ID" value="PNX71536.1"/>
    <property type="molecule type" value="Genomic_DNA"/>
</dbReference>